<evidence type="ECO:0000256" key="2">
    <source>
        <dbReference type="SAM" id="SignalP"/>
    </source>
</evidence>
<feature type="transmembrane region" description="Helical" evidence="1">
    <location>
        <begin position="70"/>
        <end position="95"/>
    </location>
</feature>
<evidence type="ECO:0000313" key="4">
    <source>
        <dbReference type="Proteomes" id="UP000308054"/>
    </source>
</evidence>
<feature type="transmembrane region" description="Helical" evidence="1">
    <location>
        <begin position="115"/>
        <end position="137"/>
    </location>
</feature>
<accession>A0A4V3RYJ9</accession>
<keyword evidence="1" id="KW-0812">Transmembrane</keyword>
<dbReference type="AlphaFoldDB" id="A0A4V3RYJ9"/>
<feature type="transmembrane region" description="Helical" evidence="1">
    <location>
        <begin position="181"/>
        <end position="201"/>
    </location>
</feature>
<reference evidence="3 4" key="1">
    <citation type="journal article" date="2017" name="Int. J. Syst. Evol. Microbiol.">
        <title>Marinicauda algicola sp. nov., isolated from a marine red alga Rhodosorus marinus.</title>
        <authorList>
            <person name="Jeong S.E."/>
            <person name="Jeon S.H."/>
            <person name="Chun B.H."/>
            <person name="Kim D.W."/>
            <person name="Jeon C.O."/>
        </authorList>
    </citation>
    <scope>NUCLEOTIDE SEQUENCE [LARGE SCALE GENOMIC DNA]</scope>
    <source>
        <strain evidence="3 4">JCM 31718</strain>
    </source>
</reference>
<evidence type="ECO:0000313" key="3">
    <source>
        <dbReference type="EMBL" id="TGY90619.1"/>
    </source>
</evidence>
<gene>
    <name evidence="3" type="ORF">E5163_05745</name>
</gene>
<dbReference type="EMBL" id="SRXW01000001">
    <property type="protein sequence ID" value="TGY90619.1"/>
    <property type="molecule type" value="Genomic_DNA"/>
</dbReference>
<proteinExistence type="predicted"/>
<keyword evidence="4" id="KW-1185">Reference proteome</keyword>
<feature type="signal peptide" evidence="2">
    <location>
        <begin position="1"/>
        <end position="17"/>
    </location>
</feature>
<protein>
    <recommendedName>
        <fullName evidence="5">Quinol:cytochrome C oxidoreductase</fullName>
    </recommendedName>
</protein>
<sequence>MIRVLAIALVIAGCALAASGAVLDPAGLARAWLLAWAIAIGPGIGAVLLALIGVLAPGPWYERLRARTRPLLLALPPASLGVIGVFAGMDILFGWTDPHGHAAEVVTARGIWHEAWFFMTRQLVWLGVLSGVALLLAHEKVTDRAAAGGLAILAVIAATGLALDISMSIDPVFHSTIWGLYVMAGQAAAALGVVLALTVLADPGRDPLHGRPSWLLFGACALWGYHAFMQYLVIWSGDLPHFAAWYLDRNQGAWLILFLAVCALFAAPAAFLLQPVRHSPIGAAIIPALVVCGFALETIWRIAPGLDMGVAGWLALAGFALGGLGLAGFTRGARRAEEAAHG</sequence>
<feature type="transmembrane region" description="Helical" evidence="1">
    <location>
        <begin position="33"/>
        <end position="58"/>
    </location>
</feature>
<feature type="transmembrane region" description="Helical" evidence="1">
    <location>
        <begin position="253"/>
        <end position="273"/>
    </location>
</feature>
<evidence type="ECO:0008006" key="5">
    <source>
        <dbReference type="Google" id="ProtNLM"/>
    </source>
</evidence>
<keyword evidence="1" id="KW-1133">Transmembrane helix</keyword>
<feature type="transmembrane region" description="Helical" evidence="1">
    <location>
        <begin position="213"/>
        <end position="233"/>
    </location>
</feature>
<dbReference type="Proteomes" id="UP000308054">
    <property type="component" value="Unassembled WGS sequence"/>
</dbReference>
<dbReference type="RefSeq" id="WP_135995117.1">
    <property type="nucleotide sequence ID" value="NZ_CP071057.1"/>
</dbReference>
<organism evidence="3 4">
    <name type="scientific">Marinicauda algicola</name>
    <dbReference type="NCBI Taxonomy" id="2029849"/>
    <lineage>
        <taxon>Bacteria</taxon>
        <taxon>Pseudomonadati</taxon>
        <taxon>Pseudomonadota</taxon>
        <taxon>Alphaproteobacteria</taxon>
        <taxon>Maricaulales</taxon>
        <taxon>Maricaulaceae</taxon>
        <taxon>Marinicauda</taxon>
    </lineage>
</organism>
<keyword evidence="2" id="KW-0732">Signal</keyword>
<dbReference type="PANTHER" id="PTHR43044">
    <property type="match status" value="1"/>
</dbReference>
<keyword evidence="1" id="KW-0472">Membrane</keyword>
<feature type="transmembrane region" description="Helical" evidence="1">
    <location>
        <begin position="309"/>
        <end position="329"/>
    </location>
</feature>
<name>A0A4V3RYJ9_9PROT</name>
<dbReference type="OrthoDB" id="140980at2"/>
<feature type="transmembrane region" description="Helical" evidence="1">
    <location>
        <begin position="149"/>
        <end position="169"/>
    </location>
</feature>
<feature type="chain" id="PRO_5020744300" description="Quinol:cytochrome C oxidoreductase" evidence="2">
    <location>
        <begin position="18"/>
        <end position="342"/>
    </location>
</feature>
<feature type="transmembrane region" description="Helical" evidence="1">
    <location>
        <begin position="280"/>
        <end position="303"/>
    </location>
</feature>
<comment type="caution">
    <text evidence="3">The sequence shown here is derived from an EMBL/GenBank/DDBJ whole genome shotgun (WGS) entry which is preliminary data.</text>
</comment>
<dbReference type="PANTHER" id="PTHR43044:SF1">
    <property type="entry name" value="QUINOL:CYTOCHROME C OXIDOREDUCTASE QUINONE-BINDING SUBUNIT 2"/>
    <property type="match status" value="1"/>
</dbReference>
<evidence type="ECO:0000256" key="1">
    <source>
        <dbReference type="SAM" id="Phobius"/>
    </source>
</evidence>